<dbReference type="Gene3D" id="3.30.750.24">
    <property type="entry name" value="STAS domain"/>
    <property type="match status" value="1"/>
</dbReference>
<sequence>MSISIYYFTTNNSKYGNLRIGSLNSLTGKEAAIIRDEIKEFAETDFEKIYIDTKYVQEVDISGINEIIHAHYLLQRTGKKIVLAYKENSIVQRWVQTTGLDRFVEVAIIPASA</sequence>
<dbReference type="SUPFAM" id="SSF52091">
    <property type="entry name" value="SpoIIaa-like"/>
    <property type="match status" value="1"/>
</dbReference>
<comment type="caution">
    <text evidence="2">The sequence shown here is derived from an EMBL/GenBank/DDBJ whole genome shotgun (WGS) entry which is preliminary data.</text>
</comment>
<dbReference type="InterPro" id="IPR036513">
    <property type="entry name" value="STAS_dom_sf"/>
</dbReference>
<evidence type="ECO:0000313" key="2">
    <source>
        <dbReference type="EMBL" id="TDO25347.1"/>
    </source>
</evidence>
<dbReference type="InterPro" id="IPR002645">
    <property type="entry name" value="STAS_dom"/>
</dbReference>
<protein>
    <recommendedName>
        <fullName evidence="1">STAS domain-containing protein</fullName>
    </recommendedName>
</protein>
<keyword evidence="3" id="KW-1185">Reference proteome</keyword>
<dbReference type="RefSeq" id="WP_133475461.1">
    <property type="nucleotide sequence ID" value="NZ_SNWP01000013.1"/>
</dbReference>
<dbReference type="OrthoDB" id="9796076at2"/>
<proteinExistence type="predicted"/>
<accession>A0A4R6ISR6</accession>
<evidence type="ECO:0000313" key="3">
    <source>
        <dbReference type="Proteomes" id="UP000295741"/>
    </source>
</evidence>
<dbReference type="EMBL" id="SNWP01000013">
    <property type="protein sequence ID" value="TDO25347.1"/>
    <property type="molecule type" value="Genomic_DNA"/>
</dbReference>
<evidence type="ECO:0000259" key="1">
    <source>
        <dbReference type="PROSITE" id="PS50801"/>
    </source>
</evidence>
<dbReference type="Proteomes" id="UP000295741">
    <property type="component" value="Unassembled WGS sequence"/>
</dbReference>
<name>A0A4R6ISR6_9BACT</name>
<organism evidence="2 3">
    <name type="scientific">Sediminibacterium goheungense</name>
    <dbReference type="NCBI Taxonomy" id="1086393"/>
    <lineage>
        <taxon>Bacteria</taxon>
        <taxon>Pseudomonadati</taxon>
        <taxon>Bacteroidota</taxon>
        <taxon>Chitinophagia</taxon>
        <taxon>Chitinophagales</taxon>
        <taxon>Chitinophagaceae</taxon>
        <taxon>Sediminibacterium</taxon>
    </lineage>
</organism>
<feature type="domain" description="STAS" evidence="1">
    <location>
        <begin position="31"/>
        <end position="113"/>
    </location>
</feature>
<dbReference type="AlphaFoldDB" id="A0A4R6ISR6"/>
<reference evidence="2 3" key="1">
    <citation type="submission" date="2019-03" db="EMBL/GenBank/DDBJ databases">
        <title>Genomic Encyclopedia of Archaeal and Bacterial Type Strains, Phase II (KMG-II): from individual species to whole genera.</title>
        <authorList>
            <person name="Goeker M."/>
        </authorList>
    </citation>
    <scope>NUCLEOTIDE SEQUENCE [LARGE SCALE GENOMIC DNA]</scope>
    <source>
        <strain evidence="2 3">DSM 28323</strain>
    </source>
</reference>
<dbReference type="PROSITE" id="PS50801">
    <property type="entry name" value="STAS"/>
    <property type="match status" value="1"/>
</dbReference>
<gene>
    <name evidence="2" type="ORF">BC659_2887</name>
</gene>